<dbReference type="CDD" id="cd11648">
    <property type="entry name" value="RsmI"/>
    <property type="match status" value="1"/>
</dbReference>
<dbReference type="GO" id="GO:0006364">
    <property type="term" value="P:rRNA processing"/>
    <property type="evidence" value="ECO:0007669"/>
    <property type="project" value="UniProtKB-KW"/>
</dbReference>
<organism evidence="8">
    <name type="scientific">freshwater metagenome</name>
    <dbReference type="NCBI Taxonomy" id="449393"/>
    <lineage>
        <taxon>unclassified sequences</taxon>
        <taxon>metagenomes</taxon>
        <taxon>ecological metagenomes</taxon>
    </lineage>
</organism>
<dbReference type="AlphaFoldDB" id="A0A6J6XVA4"/>
<evidence type="ECO:0000259" key="6">
    <source>
        <dbReference type="Pfam" id="PF00590"/>
    </source>
</evidence>
<keyword evidence="2" id="KW-0698">rRNA processing</keyword>
<evidence type="ECO:0000256" key="1">
    <source>
        <dbReference type="ARBA" id="ARBA00022490"/>
    </source>
</evidence>
<evidence type="ECO:0000313" key="8">
    <source>
        <dbReference type="EMBL" id="CAB4797627.1"/>
    </source>
</evidence>
<reference evidence="8" key="1">
    <citation type="submission" date="2020-05" db="EMBL/GenBank/DDBJ databases">
        <authorList>
            <person name="Chiriac C."/>
            <person name="Salcher M."/>
            <person name="Ghai R."/>
            <person name="Kavagutti S V."/>
        </authorList>
    </citation>
    <scope>NUCLEOTIDE SEQUENCE</scope>
</reference>
<accession>A0A6J6XVA4</accession>
<dbReference type="InterPro" id="IPR018063">
    <property type="entry name" value="SAM_MeTrfase_RsmI_CS"/>
</dbReference>
<dbReference type="PANTHER" id="PTHR46111">
    <property type="entry name" value="RIBOSOMAL RNA SMALL SUBUNIT METHYLTRANSFERASE I"/>
    <property type="match status" value="1"/>
</dbReference>
<name>A0A6J6XVA4_9ZZZZ</name>
<dbReference type="EMBL" id="CAFAAR010000013">
    <property type="protein sequence ID" value="CAB4797627.1"/>
    <property type="molecule type" value="Genomic_DNA"/>
</dbReference>
<proteinExistence type="inferred from homology"/>
<dbReference type="SUPFAM" id="SSF53790">
    <property type="entry name" value="Tetrapyrrole methylase"/>
    <property type="match status" value="1"/>
</dbReference>
<dbReference type="GO" id="GO:0008168">
    <property type="term" value="F:methyltransferase activity"/>
    <property type="evidence" value="ECO:0007669"/>
    <property type="project" value="UniProtKB-KW"/>
</dbReference>
<dbReference type="Gene3D" id="3.30.950.10">
    <property type="entry name" value="Methyltransferase, Cobalt-precorrin-4 Transmethylase, Domain 2"/>
    <property type="match status" value="1"/>
</dbReference>
<keyword evidence="1" id="KW-0963">Cytoplasm</keyword>
<evidence type="ECO:0000256" key="4">
    <source>
        <dbReference type="ARBA" id="ARBA00022679"/>
    </source>
</evidence>
<evidence type="ECO:0000256" key="5">
    <source>
        <dbReference type="ARBA" id="ARBA00022691"/>
    </source>
</evidence>
<evidence type="ECO:0000313" key="9">
    <source>
        <dbReference type="EMBL" id="CAB5069921.1"/>
    </source>
</evidence>
<dbReference type="InterPro" id="IPR035996">
    <property type="entry name" value="4pyrrol_Methylase_sf"/>
</dbReference>
<evidence type="ECO:0000256" key="3">
    <source>
        <dbReference type="ARBA" id="ARBA00022603"/>
    </source>
</evidence>
<keyword evidence="3" id="KW-0489">Methyltransferase</keyword>
<dbReference type="EMBL" id="CAEZXT010000005">
    <property type="protein sequence ID" value="CAB4689260.1"/>
    <property type="molecule type" value="Genomic_DNA"/>
</dbReference>
<dbReference type="InterPro" id="IPR000878">
    <property type="entry name" value="4pyrrol_Mease"/>
</dbReference>
<dbReference type="InterPro" id="IPR014776">
    <property type="entry name" value="4pyrrole_Mease_sub2"/>
</dbReference>
<dbReference type="EMBL" id="CAFBQZ010000003">
    <property type="protein sequence ID" value="CAB5069921.1"/>
    <property type="molecule type" value="Genomic_DNA"/>
</dbReference>
<gene>
    <name evidence="7" type="ORF">UFOPK2589_00150</name>
    <name evidence="8" type="ORF">UFOPK3056_00285</name>
    <name evidence="9" type="ORF">UFOPK4372_00107</name>
</gene>
<dbReference type="HAMAP" id="MF_01877">
    <property type="entry name" value="16SrRNA_methyltr_I"/>
    <property type="match status" value="1"/>
</dbReference>
<feature type="domain" description="Tetrapyrrole methylase" evidence="6">
    <location>
        <begin position="3"/>
        <end position="204"/>
    </location>
</feature>
<dbReference type="PANTHER" id="PTHR46111:SF1">
    <property type="entry name" value="RIBOSOMAL RNA SMALL SUBUNIT METHYLTRANSFERASE I"/>
    <property type="match status" value="1"/>
</dbReference>
<keyword evidence="4" id="KW-0808">Transferase</keyword>
<sequence length="283" mass="31028">MSLVLAGTPLGNPGDGSLRLRQSIEDADFIAAEDSRKFHRLCLDLNVKFSGKVISFFEGNEEDRTEELLGHLRAGKKVLVVSDAGMPTISDPGFRLMRDAIAQKIEVSVVPGPSAVTTALALSGLPTDRFIFEGFSPRAKGAREKFFESLRFEERSIIWFEAPHRLVESLEDAIKTLGDQRLGAICREMTKTYEEIIRGTLGELLIWAKSKEILGELTIVIAGAEEGAHDVSSANIVARVKEYEEAGMDRKTAISTVAQEFDIAKRLVFSAVVEAKSTSKISP</sequence>
<keyword evidence="5" id="KW-0949">S-adenosyl-L-methionine</keyword>
<dbReference type="Gene3D" id="3.40.1010.10">
    <property type="entry name" value="Cobalt-precorrin-4 Transmethylase, Domain 1"/>
    <property type="match status" value="1"/>
</dbReference>
<dbReference type="PIRSF" id="PIRSF005917">
    <property type="entry name" value="MTase_YraL"/>
    <property type="match status" value="1"/>
</dbReference>
<dbReference type="Pfam" id="PF00590">
    <property type="entry name" value="TP_methylase"/>
    <property type="match status" value="1"/>
</dbReference>
<dbReference type="GO" id="GO:0032259">
    <property type="term" value="P:methylation"/>
    <property type="evidence" value="ECO:0007669"/>
    <property type="project" value="UniProtKB-KW"/>
</dbReference>
<evidence type="ECO:0000256" key="2">
    <source>
        <dbReference type="ARBA" id="ARBA00022552"/>
    </source>
</evidence>
<dbReference type="FunFam" id="3.30.950.10:FF:000002">
    <property type="entry name" value="Ribosomal RNA small subunit methyltransferase I"/>
    <property type="match status" value="1"/>
</dbReference>
<dbReference type="InterPro" id="IPR014777">
    <property type="entry name" value="4pyrrole_Mease_sub1"/>
</dbReference>
<protein>
    <submittedName>
        <fullName evidence="8">Unannotated protein</fullName>
    </submittedName>
</protein>
<dbReference type="InterPro" id="IPR008189">
    <property type="entry name" value="rRNA_ssu_MeTfrase_I"/>
</dbReference>
<evidence type="ECO:0000313" key="7">
    <source>
        <dbReference type="EMBL" id="CAB4689260.1"/>
    </source>
</evidence>
<dbReference type="PROSITE" id="PS01296">
    <property type="entry name" value="RSMI"/>
    <property type="match status" value="1"/>
</dbReference>
<dbReference type="NCBIfam" id="TIGR00096">
    <property type="entry name" value="16S rRNA (cytidine(1402)-2'-O)-methyltransferase"/>
    <property type="match status" value="1"/>
</dbReference>